<protein>
    <recommendedName>
        <fullName evidence="3">Saccharopine dehydrogenase</fullName>
    </recommendedName>
</protein>
<name>A0A2M7QSU9_9BACT</name>
<dbReference type="Gene3D" id="3.40.50.720">
    <property type="entry name" value="NAD(P)-binding Rossmann-like Domain"/>
    <property type="match status" value="1"/>
</dbReference>
<evidence type="ECO:0008006" key="3">
    <source>
        <dbReference type="Google" id="ProtNLM"/>
    </source>
</evidence>
<evidence type="ECO:0000313" key="1">
    <source>
        <dbReference type="EMBL" id="PIY75392.1"/>
    </source>
</evidence>
<gene>
    <name evidence="1" type="ORF">COY85_00450</name>
</gene>
<reference evidence="2" key="1">
    <citation type="submission" date="2017-09" db="EMBL/GenBank/DDBJ databases">
        <title>Depth-based differentiation of microbial function through sediment-hosted aquifers and enrichment of novel symbionts in the deep terrestrial subsurface.</title>
        <authorList>
            <person name="Probst A.J."/>
            <person name="Ladd B."/>
            <person name="Jarett J.K."/>
            <person name="Geller-Mcgrath D.E."/>
            <person name="Sieber C.M.K."/>
            <person name="Emerson J.B."/>
            <person name="Anantharaman K."/>
            <person name="Thomas B.C."/>
            <person name="Malmstrom R."/>
            <person name="Stieglmeier M."/>
            <person name="Klingl A."/>
            <person name="Woyke T."/>
            <person name="Ryan C.M."/>
            <person name="Banfield J.F."/>
        </authorList>
    </citation>
    <scope>NUCLEOTIDE SEQUENCE [LARGE SCALE GENOMIC DNA]</scope>
</reference>
<dbReference type="Proteomes" id="UP000229481">
    <property type="component" value="Unassembled WGS sequence"/>
</dbReference>
<dbReference type="EMBL" id="PFLK01000007">
    <property type="protein sequence ID" value="PIY75392.1"/>
    <property type="molecule type" value="Genomic_DNA"/>
</dbReference>
<evidence type="ECO:0000313" key="2">
    <source>
        <dbReference type="Proteomes" id="UP000229481"/>
    </source>
</evidence>
<organism evidence="1 2">
    <name type="scientific">Candidatus Portnoybacteria bacterium CG_4_10_14_0_8_um_filter_40_50</name>
    <dbReference type="NCBI Taxonomy" id="1974800"/>
    <lineage>
        <taxon>Bacteria</taxon>
        <taxon>Candidatus Portnoyibacteriota</taxon>
    </lineage>
</organism>
<sequence>PTVVAAKLIIEGKWGKGVFGVKNTEDPAFDSKVFLEELARLGLSWKVKKLKEVPEFLQKDF</sequence>
<feature type="non-terminal residue" evidence="1">
    <location>
        <position position="1"/>
    </location>
</feature>
<accession>A0A2M7QSU9</accession>
<dbReference type="AlphaFoldDB" id="A0A2M7QSU9"/>
<proteinExistence type="predicted"/>
<comment type="caution">
    <text evidence="1">The sequence shown here is derived from an EMBL/GenBank/DDBJ whole genome shotgun (WGS) entry which is preliminary data.</text>
</comment>